<comment type="caution">
    <text evidence="1">The sequence shown here is derived from an EMBL/GenBank/DDBJ whole genome shotgun (WGS) entry which is preliminary data.</text>
</comment>
<gene>
    <name evidence="1" type="ORF">BIY20_08500</name>
</gene>
<protein>
    <submittedName>
        <fullName evidence="1">Uncharacterized protein</fullName>
    </submittedName>
</protein>
<name>A0ABX3FHR6_9VIBR</name>
<evidence type="ECO:0000313" key="1">
    <source>
        <dbReference type="EMBL" id="OLQ92509.1"/>
    </source>
</evidence>
<sequence length="213" mass="24613">MLKFAPSAIYLFIALSLGVSSYTYLGQNIETLRIQSLLSKLELDKTRDLAPVAEQVVEDSQQGYFTTAHDFIVRAKLLQWYDYLNGNNASAQQIDTLLKQSRNLRPSWSPTYLELHRQAVVTGDQSAVEHYLQLAMQFGPQQKRTKLAYIEHIFSRWPQASLDEKVHASQELIRLASKWNYKQQVSDMIHYSKAKVEMCNLLRFNQIVPKSCR</sequence>
<evidence type="ECO:0000313" key="2">
    <source>
        <dbReference type="Proteomes" id="UP000186039"/>
    </source>
</evidence>
<accession>A0ABX3FHR6</accession>
<reference evidence="1 2" key="1">
    <citation type="submission" date="2016-09" db="EMBL/GenBank/DDBJ databases">
        <title>Genomic Taxonomy of the Vibrionaceae.</title>
        <authorList>
            <person name="Gonzalez-Castillo A."/>
            <person name="Gomez-Gil B."/>
            <person name="Enciso-Ibarra K."/>
        </authorList>
    </citation>
    <scope>NUCLEOTIDE SEQUENCE [LARGE SCALE GENOMIC DNA]</scope>
    <source>
        <strain evidence="1 2">CAIM 1902</strain>
    </source>
</reference>
<keyword evidence="2" id="KW-1185">Reference proteome</keyword>
<dbReference type="EMBL" id="MJMH01000166">
    <property type="protein sequence ID" value="OLQ92509.1"/>
    <property type="molecule type" value="Genomic_DNA"/>
</dbReference>
<proteinExistence type="predicted"/>
<organism evidence="1 2">
    <name type="scientific">Vibrio panuliri</name>
    <dbReference type="NCBI Taxonomy" id="1381081"/>
    <lineage>
        <taxon>Bacteria</taxon>
        <taxon>Pseudomonadati</taxon>
        <taxon>Pseudomonadota</taxon>
        <taxon>Gammaproteobacteria</taxon>
        <taxon>Vibrionales</taxon>
        <taxon>Vibrionaceae</taxon>
        <taxon>Vibrio</taxon>
    </lineage>
</organism>
<dbReference type="Proteomes" id="UP000186039">
    <property type="component" value="Unassembled WGS sequence"/>
</dbReference>
<dbReference type="RefSeq" id="WP_075714730.1">
    <property type="nucleotide sequence ID" value="NZ_AP019655.1"/>
</dbReference>